<dbReference type="AlphaFoldDB" id="A0A0L8M306"/>
<feature type="transmembrane region" description="Helical" evidence="2">
    <location>
        <begin position="12"/>
        <end position="33"/>
    </location>
</feature>
<feature type="compositionally biased region" description="Low complexity" evidence="1">
    <location>
        <begin position="537"/>
        <end position="548"/>
    </location>
</feature>
<dbReference type="Pfam" id="PF19993">
    <property type="entry name" value="DO-GTPase2"/>
    <property type="match status" value="1"/>
</dbReference>
<dbReference type="Proteomes" id="UP000037084">
    <property type="component" value="Unassembled WGS sequence"/>
</dbReference>
<comment type="caution">
    <text evidence="4">The sequence shown here is derived from an EMBL/GenBank/DDBJ whole genome shotgun (WGS) entry which is preliminary data.</text>
</comment>
<feature type="compositionally biased region" description="Basic and acidic residues" evidence="1">
    <location>
        <begin position="524"/>
        <end position="536"/>
    </location>
</feature>
<organism evidence="4 5">
    <name type="scientific">Streptomyces virginiae</name>
    <name type="common">Streptomyces cinnamonensis</name>
    <dbReference type="NCBI Taxonomy" id="1961"/>
    <lineage>
        <taxon>Bacteria</taxon>
        <taxon>Bacillati</taxon>
        <taxon>Actinomycetota</taxon>
        <taxon>Actinomycetes</taxon>
        <taxon>Kitasatosporales</taxon>
        <taxon>Streptomycetaceae</taxon>
        <taxon>Streptomyces</taxon>
    </lineage>
</organism>
<dbReference type="GO" id="GO:0051213">
    <property type="term" value="F:dioxygenase activity"/>
    <property type="evidence" value="ECO:0007669"/>
    <property type="project" value="UniProtKB-KW"/>
</dbReference>
<keyword evidence="2" id="KW-0472">Membrane</keyword>
<name>A0A0L8M306_STRVG</name>
<dbReference type="PATRIC" id="fig|1961.12.peg.7674"/>
<dbReference type="EMBL" id="LGUV01000381">
    <property type="protein sequence ID" value="KOG44699.1"/>
    <property type="molecule type" value="Genomic_DNA"/>
</dbReference>
<feature type="domain" description="Double-GTPase 2" evidence="3">
    <location>
        <begin position="272"/>
        <end position="485"/>
    </location>
</feature>
<feature type="compositionally biased region" description="Basic and acidic residues" evidence="1">
    <location>
        <begin position="554"/>
        <end position="563"/>
    </location>
</feature>
<dbReference type="InterPro" id="IPR045528">
    <property type="entry name" value="DO-GTPase2"/>
</dbReference>
<keyword evidence="4" id="KW-0560">Oxidoreductase</keyword>
<feature type="region of interest" description="Disordered" evidence="1">
    <location>
        <begin position="524"/>
        <end position="563"/>
    </location>
</feature>
<dbReference type="RefSeq" id="WP_053177228.1">
    <property type="nucleotide sequence ID" value="NZ_LGUV01000381.1"/>
</dbReference>
<evidence type="ECO:0000259" key="3">
    <source>
        <dbReference type="Pfam" id="PF19993"/>
    </source>
</evidence>
<reference evidence="5" key="1">
    <citation type="submission" date="2015-07" db="EMBL/GenBank/DDBJ databases">
        <authorList>
            <consortium name="Consortium for Microbial Forensics and Genomics (microFORGE)"/>
            <person name="Knight B.M."/>
            <person name="Roberts D.P."/>
            <person name="Lin D."/>
            <person name="Hari K."/>
            <person name="Fletcher J."/>
            <person name="Melcher U."/>
            <person name="Blagden T."/>
            <person name="Winegar R.A."/>
        </authorList>
    </citation>
    <scope>NUCLEOTIDE SEQUENCE [LARGE SCALE GENOMIC DNA]</scope>
    <source>
        <strain evidence="5">NRRL B-1447</strain>
    </source>
</reference>
<gene>
    <name evidence="4" type="ORF">ADK75_34800</name>
</gene>
<accession>A0A0L8M306</accession>
<evidence type="ECO:0000313" key="4">
    <source>
        <dbReference type="EMBL" id="KOG44699.1"/>
    </source>
</evidence>
<protein>
    <submittedName>
        <fullName evidence="4">Aromatic ring-opening dioxygenase LigA</fullName>
    </submittedName>
</protein>
<evidence type="ECO:0000256" key="1">
    <source>
        <dbReference type="SAM" id="MobiDB-lite"/>
    </source>
</evidence>
<evidence type="ECO:0000256" key="2">
    <source>
        <dbReference type="SAM" id="Phobius"/>
    </source>
</evidence>
<proteinExistence type="predicted"/>
<keyword evidence="2" id="KW-0812">Transmembrane</keyword>
<evidence type="ECO:0000313" key="5">
    <source>
        <dbReference type="Proteomes" id="UP000037084"/>
    </source>
</evidence>
<keyword evidence="4" id="KW-0223">Dioxygenase</keyword>
<keyword evidence="2" id="KW-1133">Transmembrane helix</keyword>
<sequence length="563" mass="60453">MGADVVDPVLIARVLGTLTGVIGVAVCLGYGLWRFLALALSAAWAAFRTRPPGGSDPRIAPYAGPEPARPAYWAGQMWLDARFAGQAAALTVWYLLTRHWLNEVVRRRLLRGRNGQTGELADNGFGRLLLRVLAPGTALAAVLSALLSSVLLAGVALFFAVQLALVLLAALAGALAGRAAERLWKLVLGIRMKCPYPGCYRPFPLAVHLCPACGAAHRELRPGAFGALRHVCRCGKALPTTLMAGRRRLAARCPHCDRSLPPAVGTTRVVHLPLIGGTSAGKTMLLAAMLEGLRSWSHESRLTVEYASPDDLREANTLGLQLNSTGWTLKTQGGQPRALMLLVGYGRRRRLLYLYDPMGESLRDADTTRGQGYLAHADGVLLVTDVLAAPVVRRALHAGDAERARQARPADLGPVETYAGFTGELQGLGGRRGRLPVAAVVTKRDALDRLDSLPRPTEPVEEWLSGIGLDELVRTLGHDFAAARYWVVSARAATGAGALDSERRRAAEPVLWLLSRTGLRVGRLAREHREEREAQDRPAAAAGGTRTAPPAPSAHHDERSNTP</sequence>